<evidence type="ECO:0000256" key="1">
    <source>
        <dbReference type="SAM" id="MobiDB-lite"/>
    </source>
</evidence>
<dbReference type="AlphaFoldDB" id="C1FIZ2"/>
<name>C1FIZ2_MICCC</name>
<dbReference type="KEGG" id="mis:MICPUN_63173"/>
<proteinExistence type="predicted"/>
<dbReference type="Proteomes" id="UP000002009">
    <property type="component" value="Chromosome 12"/>
</dbReference>
<evidence type="ECO:0000313" key="2">
    <source>
        <dbReference type="EMBL" id="ACO70501.1"/>
    </source>
</evidence>
<dbReference type="InParanoid" id="C1FIZ2"/>
<gene>
    <name evidence="2" type="ORF">MICPUN_63173</name>
</gene>
<organism evidence="2 3">
    <name type="scientific">Micromonas commoda (strain RCC299 / NOUM17 / CCMP2709)</name>
    <name type="common">Picoplanktonic green alga</name>
    <dbReference type="NCBI Taxonomy" id="296587"/>
    <lineage>
        <taxon>Eukaryota</taxon>
        <taxon>Viridiplantae</taxon>
        <taxon>Chlorophyta</taxon>
        <taxon>Mamiellophyceae</taxon>
        <taxon>Mamiellales</taxon>
        <taxon>Mamiellaceae</taxon>
        <taxon>Micromonas</taxon>
    </lineage>
</organism>
<reference evidence="2 3" key="1">
    <citation type="journal article" date="2009" name="Science">
        <title>Green evolution and dynamic adaptations revealed by genomes of the marine picoeukaryotes Micromonas.</title>
        <authorList>
            <person name="Worden A.Z."/>
            <person name="Lee J.H."/>
            <person name="Mock T."/>
            <person name="Rouze P."/>
            <person name="Simmons M.P."/>
            <person name="Aerts A.L."/>
            <person name="Allen A.E."/>
            <person name="Cuvelier M.L."/>
            <person name="Derelle E."/>
            <person name="Everett M.V."/>
            <person name="Foulon E."/>
            <person name="Grimwood J."/>
            <person name="Gundlach H."/>
            <person name="Henrissat B."/>
            <person name="Napoli C."/>
            <person name="McDonald S.M."/>
            <person name="Parker M.S."/>
            <person name="Rombauts S."/>
            <person name="Salamov A."/>
            <person name="Von Dassow P."/>
            <person name="Badger J.H."/>
            <person name="Coutinho P.M."/>
            <person name="Demir E."/>
            <person name="Dubchak I."/>
            <person name="Gentemann C."/>
            <person name="Eikrem W."/>
            <person name="Gready J.E."/>
            <person name="John U."/>
            <person name="Lanier W."/>
            <person name="Lindquist E.A."/>
            <person name="Lucas S."/>
            <person name="Mayer K.F."/>
            <person name="Moreau H."/>
            <person name="Not F."/>
            <person name="Otillar R."/>
            <person name="Panaud O."/>
            <person name="Pangilinan J."/>
            <person name="Paulsen I."/>
            <person name="Piegu B."/>
            <person name="Poliakov A."/>
            <person name="Robbens S."/>
            <person name="Schmutz J."/>
            <person name="Toulza E."/>
            <person name="Wyss T."/>
            <person name="Zelensky A."/>
            <person name="Zhou K."/>
            <person name="Armbrust E.V."/>
            <person name="Bhattacharya D."/>
            <person name="Goodenough U.W."/>
            <person name="Van de Peer Y."/>
            <person name="Grigoriev I.V."/>
        </authorList>
    </citation>
    <scope>NUCLEOTIDE SEQUENCE [LARGE SCALE GENOMIC DNA]</scope>
    <source>
        <strain evidence="3">RCC299 / NOUM17</strain>
    </source>
</reference>
<dbReference type="EMBL" id="CP001577">
    <property type="protein sequence ID" value="ACO70501.1"/>
    <property type="molecule type" value="Genomic_DNA"/>
</dbReference>
<dbReference type="RefSeq" id="XP_002509243.1">
    <property type="nucleotide sequence ID" value="XM_002509197.1"/>
</dbReference>
<feature type="compositionally biased region" description="Basic and acidic residues" evidence="1">
    <location>
        <begin position="1"/>
        <end position="42"/>
    </location>
</feature>
<sequence length="57" mass="6697">MDPKKEERLESEKRVRERKEAGLTPDIRDVPPEEYTDSKGGYRDFQGYPGEQPKKTE</sequence>
<feature type="region of interest" description="Disordered" evidence="1">
    <location>
        <begin position="1"/>
        <end position="57"/>
    </location>
</feature>
<accession>C1FIZ2</accession>
<dbReference type="GeneID" id="8248128"/>
<protein>
    <submittedName>
        <fullName evidence="2">Uncharacterized protein</fullName>
    </submittedName>
</protein>
<keyword evidence="3" id="KW-1185">Reference proteome</keyword>
<evidence type="ECO:0000313" key="3">
    <source>
        <dbReference type="Proteomes" id="UP000002009"/>
    </source>
</evidence>